<dbReference type="Pfam" id="PF23843">
    <property type="entry name" value="DUF7210"/>
    <property type="match status" value="1"/>
</dbReference>
<evidence type="ECO:0000313" key="3">
    <source>
        <dbReference type="Proteomes" id="UP000183656"/>
    </source>
</evidence>
<dbReference type="AlphaFoldDB" id="A0A1I7JLJ1"/>
<reference evidence="2 3" key="1">
    <citation type="submission" date="2016-10" db="EMBL/GenBank/DDBJ databases">
        <authorList>
            <person name="de Groot N.N."/>
        </authorList>
    </citation>
    <scope>NUCLEOTIDE SEQUENCE [LARGE SCALE GENOMIC DNA]</scope>
    <source>
        <strain evidence="2 3">R-24608</strain>
    </source>
</reference>
<organism evidence="2 3">
    <name type="scientific">Paenacidovorax caeni</name>
    <dbReference type="NCBI Taxonomy" id="343013"/>
    <lineage>
        <taxon>Bacteria</taxon>
        <taxon>Pseudomonadati</taxon>
        <taxon>Pseudomonadota</taxon>
        <taxon>Betaproteobacteria</taxon>
        <taxon>Burkholderiales</taxon>
        <taxon>Comamonadaceae</taxon>
        <taxon>Paenacidovorax</taxon>
    </lineage>
</organism>
<keyword evidence="3" id="KW-1185">Reference proteome</keyword>
<dbReference type="RefSeq" id="WP_199445250.1">
    <property type="nucleotide sequence ID" value="NZ_CYIG01000022.1"/>
</dbReference>
<proteinExistence type="predicted"/>
<name>A0A1I7JLJ1_9BURK</name>
<gene>
    <name evidence="2" type="ORF">SAMN04489707_102773</name>
</gene>
<accession>A0A1I7JLJ1</accession>
<evidence type="ECO:0000313" key="2">
    <source>
        <dbReference type="EMBL" id="SFU86037.1"/>
    </source>
</evidence>
<dbReference type="STRING" id="343013.SAMN04489707_102773"/>
<sequence length="332" mass="36553">MSTKPDSQPPRVRIELLKPHRHAGRDYKTGQFLELPEGKAGWLVSVGTAKAAPAAPPRNSRRQEGVNMATQASKSTPIVWNGQGPVHIGIYDPINGRPEMGFLTNLYSVGCANRTLTVTPSRETGKIKESCSGQRMTLKEYETGKGLEVNLSMVQFDTRTMASAFFGEAMEIPGGTVTDEQLAKLEPGDYFFLRNPRSKSVVIEDSTPGTPLTYVLGTHYEEDDAEHGRYRLLAHPALHVEPLKVDYEYDSFVNVAAFSKTNVERGIIFSGVNGDGQKQRVIIPRIPLALDGSFNWLSDEPSDLALKGEAQYVPGLKNDPLFGPFMRIDAMV</sequence>
<feature type="domain" description="DUF7210" evidence="1">
    <location>
        <begin position="12"/>
        <end position="48"/>
    </location>
</feature>
<protein>
    <recommendedName>
        <fullName evidence="1">DUF7210 domain-containing protein</fullName>
    </recommendedName>
</protein>
<dbReference type="Proteomes" id="UP000183656">
    <property type="component" value="Unassembled WGS sequence"/>
</dbReference>
<dbReference type="EMBL" id="FPBX01000027">
    <property type="protein sequence ID" value="SFU86037.1"/>
    <property type="molecule type" value="Genomic_DNA"/>
</dbReference>
<dbReference type="InterPro" id="IPR055634">
    <property type="entry name" value="DUF7210"/>
</dbReference>
<evidence type="ECO:0000259" key="1">
    <source>
        <dbReference type="Pfam" id="PF23843"/>
    </source>
</evidence>